<evidence type="ECO:0000313" key="16">
    <source>
        <dbReference type="EMBL" id="MCR0231676.1"/>
    </source>
</evidence>
<dbReference type="PANTHER" id="PTHR45453">
    <property type="entry name" value="PHOSPHATE REGULON SENSOR PROTEIN PHOR"/>
    <property type="match status" value="1"/>
</dbReference>
<name>A0A099I694_CLOIN</name>
<dbReference type="SMART" id="SM00387">
    <property type="entry name" value="HATPase_c"/>
    <property type="match status" value="1"/>
</dbReference>
<dbReference type="RefSeq" id="WP_008819177.1">
    <property type="nucleotide sequence ID" value="NZ_AP025565.1"/>
</dbReference>
<dbReference type="GO" id="GO:0005886">
    <property type="term" value="C:plasma membrane"/>
    <property type="evidence" value="ECO:0007669"/>
    <property type="project" value="TreeGrafter"/>
</dbReference>
<keyword evidence="11" id="KW-0902">Two-component regulatory system</keyword>
<dbReference type="EMBL" id="WWTN01000020">
    <property type="protein sequence ID" value="MZH56550.1"/>
    <property type="molecule type" value="Genomic_DNA"/>
</dbReference>
<evidence type="ECO:0000313" key="18">
    <source>
        <dbReference type="Proteomes" id="UP000030008"/>
    </source>
</evidence>
<dbReference type="Pfam" id="PF00512">
    <property type="entry name" value="HisKA"/>
    <property type="match status" value="1"/>
</dbReference>
<dbReference type="AlphaFoldDB" id="A0A099I694"/>
<reference evidence="17" key="2">
    <citation type="journal article" date="2019" name="Nat. Med.">
        <title>A library of human gut bacterial isolates paired with longitudinal multiomics data enables mechanistic microbiome research.</title>
        <authorList>
            <person name="Poyet M."/>
            <person name="Groussin M."/>
            <person name="Gibbons S.M."/>
            <person name="Avila-Pacheco J."/>
            <person name="Jiang X."/>
            <person name="Kearney S.M."/>
            <person name="Perrotta A.R."/>
            <person name="Berdy B."/>
            <person name="Zhao S."/>
            <person name="Lieberman T.D."/>
            <person name="Swanson P.K."/>
            <person name="Smith M."/>
            <person name="Roesemann S."/>
            <person name="Alexander J.E."/>
            <person name="Rich S.A."/>
            <person name="Livny J."/>
            <person name="Vlamakis H."/>
            <person name="Clish C."/>
            <person name="Bullock K."/>
            <person name="Deik A."/>
            <person name="Scott J."/>
            <person name="Pierce K.A."/>
            <person name="Xavier R.J."/>
            <person name="Alm E.J."/>
        </authorList>
    </citation>
    <scope>NUCLEOTIDE SEQUENCE</scope>
    <source>
        <strain evidence="17">BIOML-A12</strain>
    </source>
</reference>
<dbReference type="EMBL" id="JAKTMA010000003">
    <property type="protein sequence ID" value="MCR0231676.1"/>
    <property type="molecule type" value="Genomic_DNA"/>
</dbReference>
<reference evidence="16" key="3">
    <citation type="journal article" date="2022" name="Clin. Infect. Dis.">
        <title>Association between Clostridium innocuum and antibiotic-associated diarrhea in adults and children: A cross-sectional study and comparative genomics analysis.</title>
        <authorList>
            <person name="Cherny K.E."/>
            <person name="Muscat E.B."/>
            <person name="Balaji A."/>
            <person name="Mukherjee J."/>
            <person name="Ozer E.A."/>
            <person name="Angarone M.P."/>
            <person name="Hauser A.R."/>
            <person name="Sichel J.S."/>
            <person name="Amponsah E."/>
            <person name="Kociolek L.K."/>
        </authorList>
    </citation>
    <scope>NUCLEOTIDE SEQUENCE</scope>
    <source>
        <strain evidence="16">NU1-AC-029v</strain>
    </source>
</reference>
<keyword evidence="5" id="KW-0808">Transferase</keyword>
<keyword evidence="7" id="KW-0547">Nucleotide-binding</keyword>
<evidence type="ECO:0000256" key="6">
    <source>
        <dbReference type="ARBA" id="ARBA00022692"/>
    </source>
</evidence>
<evidence type="ECO:0000256" key="1">
    <source>
        <dbReference type="ARBA" id="ARBA00000085"/>
    </source>
</evidence>
<organism evidence="15 18">
    <name type="scientific">Clostridium innocuum</name>
    <dbReference type="NCBI Taxonomy" id="1522"/>
    <lineage>
        <taxon>Bacteria</taxon>
        <taxon>Bacillati</taxon>
        <taxon>Bacillota</taxon>
        <taxon>Clostridia</taxon>
        <taxon>Eubacteriales</taxon>
        <taxon>Clostridiaceae</taxon>
        <taxon>Clostridium</taxon>
    </lineage>
</organism>
<evidence type="ECO:0000256" key="11">
    <source>
        <dbReference type="ARBA" id="ARBA00023012"/>
    </source>
</evidence>
<evidence type="ECO:0000256" key="9">
    <source>
        <dbReference type="ARBA" id="ARBA00022840"/>
    </source>
</evidence>
<dbReference type="InterPro" id="IPR036097">
    <property type="entry name" value="HisK_dim/P_sf"/>
</dbReference>
<evidence type="ECO:0000256" key="2">
    <source>
        <dbReference type="ARBA" id="ARBA00004370"/>
    </source>
</evidence>
<dbReference type="PROSITE" id="PS50109">
    <property type="entry name" value="HIS_KIN"/>
    <property type="match status" value="1"/>
</dbReference>
<protein>
    <recommendedName>
        <fullName evidence="3">histidine kinase</fullName>
        <ecNumber evidence="3">2.7.13.3</ecNumber>
    </recommendedName>
</protein>
<evidence type="ECO:0000259" key="14">
    <source>
        <dbReference type="PROSITE" id="PS50109"/>
    </source>
</evidence>
<keyword evidence="9" id="KW-0067">ATP-binding</keyword>
<accession>A0A099I694</accession>
<evidence type="ECO:0000256" key="10">
    <source>
        <dbReference type="ARBA" id="ARBA00022989"/>
    </source>
</evidence>
<dbReference type="EC" id="2.7.13.3" evidence="3"/>
<dbReference type="GO" id="GO:0000155">
    <property type="term" value="F:phosphorelay sensor kinase activity"/>
    <property type="evidence" value="ECO:0007669"/>
    <property type="project" value="InterPro"/>
</dbReference>
<keyword evidence="10 13" id="KW-1133">Transmembrane helix</keyword>
<dbReference type="GO" id="GO:0004721">
    <property type="term" value="F:phosphoprotein phosphatase activity"/>
    <property type="evidence" value="ECO:0007669"/>
    <property type="project" value="TreeGrafter"/>
</dbReference>
<dbReference type="Pfam" id="PF02518">
    <property type="entry name" value="HATPase_c"/>
    <property type="match status" value="1"/>
</dbReference>
<dbReference type="InterPro" id="IPR005467">
    <property type="entry name" value="His_kinase_dom"/>
</dbReference>
<dbReference type="SMART" id="SM00388">
    <property type="entry name" value="HisKA"/>
    <property type="match status" value="1"/>
</dbReference>
<evidence type="ECO:0000256" key="5">
    <source>
        <dbReference type="ARBA" id="ARBA00022679"/>
    </source>
</evidence>
<keyword evidence="8 15" id="KW-0418">Kinase</keyword>
<comment type="catalytic activity">
    <reaction evidence="1">
        <text>ATP + protein L-histidine = ADP + protein N-phospho-L-histidine.</text>
        <dbReference type="EC" id="2.7.13.3"/>
    </reaction>
</comment>
<dbReference type="GO" id="GO:0016036">
    <property type="term" value="P:cellular response to phosphate starvation"/>
    <property type="evidence" value="ECO:0007669"/>
    <property type="project" value="TreeGrafter"/>
</dbReference>
<evidence type="ECO:0000313" key="17">
    <source>
        <dbReference type="EMBL" id="MZH56550.1"/>
    </source>
</evidence>
<feature type="transmembrane region" description="Helical" evidence="13">
    <location>
        <begin position="64"/>
        <end position="85"/>
    </location>
</feature>
<dbReference type="InterPro" id="IPR050351">
    <property type="entry name" value="BphY/WalK/GraS-like"/>
</dbReference>
<dbReference type="InterPro" id="IPR003594">
    <property type="entry name" value="HATPase_dom"/>
</dbReference>
<dbReference type="CDD" id="cd00082">
    <property type="entry name" value="HisKA"/>
    <property type="match status" value="1"/>
</dbReference>
<gene>
    <name evidence="15" type="ORF">CIAN88_11560</name>
    <name evidence="17" type="ORF">GT664_12510</name>
    <name evidence="16" type="ORF">MKC95_02695</name>
</gene>
<reference evidence="15 18" key="1">
    <citation type="submission" date="2014-08" db="EMBL/GenBank/DDBJ databases">
        <title>Clostridium innocuum, an unnegligible vancomycin-resistant pathogen causing extra-intestinal infections.</title>
        <authorList>
            <person name="Feng Y."/>
            <person name="Chiu C.-H."/>
        </authorList>
    </citation>
    <scope>NUCLEOTIDE SEQUENCE [LARGE SCALE GENOMIC DNA]</scope>
    <source>
        <strain evidence="15 18">AN88</strain>
    </source>
</reference>
<dbReference type="EMBL" id="JQIF01000048">
    <property type="protein sequence ID" value="KGJ53101.1"/>
    <property type="molecule type" value="Genomic_DNA"/>
</dbReference>
<dbReference type="InterPro" id="IPR003661">
    <property type="entry name" value="HisK_dim/P_dom"/>
</dbReference>
<dbReference type="PANTHER" id="PTHR45453:SF1">
    <property type="entry name" value="PHOSPHATE REGULON SENSOR PROTEIN PHOR"/>
    <property type="match status" value="1"/>
</dbReference>
<comment type="subcellular location">
    <subcellularLocation>
        <location evidence="2">Membrane</location>
    </subcellularLocation>
</comment>
<dbReference type="Proteomes" id="UP001203972">
    <property type="component" value="Unassembled WGS sequence"/>
</dbReference>
<dbReference type="Gene3D" id="1.10.287.130">
    <property type="match status" value="1"/>
</dbReference>
<feature type="domain" description="Histidine kinase" evidence="14">
    <location>
        <begin position="147"/>
        <end position="362"/>
    </location>
</feature>
<dbReference type="SUPFAM" id="SSF47384">
    <property type="entry name" value="Homodimeric domain of signal transducing histidine kinase"/>
    <property type="match status" value="1"/>
</dbReference>
<dbReference type="SUPFAM" id="SSF55874">
    <property type="entry name" value="ATPase domain of HSP90 chaperone/DNA topoisomerase II/histidine kinase"/>
    <property type="match status" value="1"/>
</dbReference>
<dbReference type="Proteomes" id="UP000030008">
    <property type="component" value="Unassembled WGS sequence"/>
</dbReference>
<dbReference type="PRINTS" id="PR00344">
    <property type="entry name" value="BCTRLSENSOR"/>
</dbReference>
<dbReference type="Gene3D" id="3.30.565.10">
    <property type="entry name" value="Histidine kinase-like ATPase, C-terminal domain"/>
    <property type="match status" value="1"/>
</dbReference>
<keyword evidence="6 13" id="KW-0812">Transmembrane</keyword>
<feature type="transmembrane region" description="Helical" evidence="13">
    <location>
        <begin position="12"/>
        <end position="35"/>
    </location>
</feature>
<evidence type="ECO:0000256" key="12">
    <source>
        <dbReference type="ARBA" id="ARBA00023136"/>
    </source>
</evidence>
<dbReference type="GO" id="GO:0005524">
    <property type="term" value="F:ATP binding"/>
    <property type="evidence" value="ECO:0007669"/>
    <property type="project" value="UniProtKB-KW"/>
</dbReference>
<dbReference type="InterPro" id="IPR004358">
    <property type="entry name" value="Sig_transdc_His_kin-like_C"/>
</dbReference>
<dbReference type="FunFam" id="3.30.565.10:FF:000013">
    <property type="entry name" value="Two-component sensor histidine kinase"/>
    <property type="match status" value="1"/>
</dbReference>
<comment type="caution">
    <text evidence="15">The sequence shown here is derived from an EMBL/GenBank/DDBJ whole genome shotgun (WGS) entry which is preliminary data.</text>
</comment>
<evidence type="ECO:0000256" key="3">
    <source>
        <dbReference type="ARBA" id="ARBA00012438"/>
    </source>
</evidence>
<proteinExistence type="predicted"/>
<keyword evidence="12 13" id="KW-0472">Membrane</keyword>
<evidence type="ECO:0000256" key="8">
    <source>
        <dbReference type="ARBA" id="ARBA00022777"/>
    </source>
</evidence>
<dbReference type="InterPro" id="IPR036890">
    <property type="entry name" value="HATPase_C_sf"/>
</dbReference>
<evidence type="ECO:0000256" key="13">
    <source>
        <dbReference type="SAM" id="Phobius"/>
    </source>
</evidence>
<dbReference type="Proteomes" id="UP000604383">
    <property type="component" value="Unassembled WGS sequence"/>
</dbReference>
<evidence type="ECO:0000313" key="15">
    <source>
        <dbReference type="EMBL" id="KGJ53101.1"/>
    </source>
</evidence>
<evidence type="ECO:0000256" key="4">
    <source>
        <dbReference type="ARBA" id="ARBA00022553"/>
    </source>
</evidence>
<keyword evidence="4" id="KW-0597">Phosphoprotein</keyword>
<sequence length="366" mass="42397">MKNSTYRRLRKHLAYLYLFMTALVMGIIGILIFLLDHYAQVFSNQGTLRDSDFLLFYLKHELEFNLFLLAAGTALLLYLFVLLFFQNLDVLLDTVQGKPVDRLPFSYRYLPEMDMARGRIQDMLEKKQHTRQLSVQEKEHKNELLMYLAHDLKTPLTSMIGYINHILDHKVDQEQLDTSIRITYEKAQRLDDLIDEFSEILRYDDKVSQLEVTRIDLNTMLQQQLAGFYPLMEEKGIRLQLHLADHMEISGDFDKLQRVFDNLMRNAINYSIPQTEIRIAGMLYEDGVCLTYSNEGEAMDAASVQHLFDKFYRAGSARTSTSGGAGLGLAIAREIIELHQGEIKADMEGTTITFTLRLPYEQKVIL</sequence>
<evidence type="ECO:0000256" key="7">
    <source>
        <dbReference type="ARBA" id="ARBA00022741"/>
    </source>
</evidence>